<comment type="caution">
    <text evidence="1">The sequence shown here is derived from an EMBL/GenBank/DDBJ whole genome shotgun (WGS) entry which is preliminary data.</text>
</comment>
<evidence type="ECO:0000313" key="1">
    <source>
        <dbReference type="EMBL" id="RAK55202.1"/>
    </source>
</evidence>
<dbReference type="EMBL" id="QFYQ01000001">
    <property type="protein sequence ID" value="RAK55202.1"/>
    <property type="molecule type" value="Genomic_DNA"/>
</dbReference>
<evidence type="ECO:0000313" key="2">
    <source>
        <dbReference type="Proteomes" id="UP000249254"/>
    </source>
</evidence>
<dbReference type="OrthoDB" id="9796999at2"/>
<gene>
    <name evidence="1" type="ORF">DJ017_12065</name>
</gene>
<proteinExistence type="predicted"/>
<organism evidence="1 2">
    <name type="scientific">Phenylobacterium soli</name>
    <dbReference type="NCBI Taxonomy" id="2170551"/>
    <lineage>
        <taxon>Bacteria</taxon>
        <taxon>Pseudomonadati</taxon>
        <taxon>Pseudomonadota</taxon>
        <taxon>Alphaproteobacteria</taxon>
        <taxon>Caulobacterales</taxon>
        <taxon>Caulobacteraceae</taxon>
        <taxon>Phenylobacterium</taxon>
    </lineage>
</organism>
<reference evidence="2" key="1">
    <citation type="submission" date="2018-05" db="EMBL/GenBank/DDBJ databases">
        <authorList>
            <person name="Li X."/>
        </authorList>
    </citation>
    <scope>NUCLEOTIDE SEQUENCE [LARGE SCALE GENOMIC DNA]</scope>
    <source>
        <strain evidence="2">LX32</strain>
    </source>
</reference>
<sequence>MAGPDLPVLAFADAAAFRTWLEANADASPGFWMKFAKAGAPEPTLTKAEAIATALCFGWIDGQIATLDAHHFRTRFTPRRAKSKWSAINRRAAEDLISQGLMAARGMQEVEAARADGRWEAAYPPQSEAIAPSDLKAALAANPAAERFFGQIDAANRYAVIYRVNEARKPQTRADRIARFVDMLARGETIHPPRRTLKPVGS</sequence>
<dbReference type="Pfam" id="PF13376">
    <property type="entry name" value="OmdA"/>
    <property type="match status" value="1"/>
</dbReference>
<keyword evidence="2" id="KW-1185">Reference proteome</keyword>
<name>A0A328AJY6_9CAUL</name>
<accession>A0A328AJY6</accession>
<dbReference type="Proteomes" id="UP000249254">
    <property type="component" value="Unassembled WGS sequence"/>
</dbReference>
<dbReference type="RefSeq" id="WP_111528950.1">
    <property type="nucleotide sequence ID" value="NZ_JBHRSG010000003.1"/>
</dbReference>
<dbReference type="AlphaFoldDB" id="A0A328AJY6"/>
<protein>
    <recommendedName>
        <fullName evidence="3">Bacteriocin-protection protein</fullName>
    </recommendedName>
</protein>
<evidence type="ECO:0008006" key="3">
    <source>
        <dbReference type="Google" id="ProtNLM"/>
    </source>
</evidence>